<sequence>MLPTPTRVDAEERQDFATQSADRVWHTHNHQEAQNKITRLLLSRVRNCGEQTRLRSSCSQSNPSHESEQNGKRQVQMCSAQNETRRRVLFQQLIPLPCEEMGGEEAECSSCRVRSSESAIDGSDEPDTASSPTALPAAAVDVGVVVVASSRSSWKRSDYHDQRGPVFVMWALLGLRTHNLRVPFGDDQKRCLRWMKRDERRVRLTCGVGQREIGRDRSERQLLFFADTTLIKQRAGGVSDGCTAIAQAQSVVMEGHAAEKVDATTSAQPDPSSHPKSSNPNFLIVTRHEHKSP</sequence>
<dbReference type="Proteomes" id="UP001281761">
    <property type="component" value="Unassembled WGS sequence"/>
</dbReference>
<gene>
    <name evidence="2" type="ORF">BLNAU_3210</name>
</gene>
<evidence type="ECO:0000313" key="3">
    <source>
        <dbReference type="Proteomes" id="UP001281761"/>
    </source>
</evidence>
<evidence type="ECO:0000313" key="2">
    <source>
        <dbReference type="EMBL" id="KAK2961773.1"/>
    </source>
</evidence>
<evidence type="ECO:0000256" key="1">
    <source>
        <dbReference type="SAM" id="MobiDB-lite"/>
    </source>
</evidence>
<feature type="region of interest" description="Disordered" evidence="1">
    <location>
        <begin position="53"/>
        <end position="78"/>
    </location>
</feature>
<name>A0ABQ9YDD5_9EUKA</name>
<keyword evidence="3" id="KW-1185">Reference proteome</keyword>
<feature type="compositionally biased region" description="Polar residues" evidence="1">
    <location>
        <begin position="263"/>
        <end position="281"/>
    </location>
</feature>
<protein>
    <submittedName>
        <fullName evidence="2">Uncharacterized protein</fullName>
    </submittedName>
</protein>
<organism evidence="2 3">
    <name type="scientific">Blattamonas nauphoetae</name>
    <dbReference type="NCBI Taxonomy" id="2049346"/>
    <lineage>
        <taxon>Eukaryota</taxon>
        <taxon>Metamonada</taxon>
        <taxon>Preaxostyla</taxon>
        <taxon>Oxymonadida</taxon>
        <taxon>Blattamonas</taxon>
    </lineage>
</organism>
<dbReference type="EMBL" id="JARBJD010000014">
    <property type="protein sequence ID" value="KAK2961773.1"/>
    <property type="molecule type" value="Genomic_DNA"/>
</dbReference>
<feature type="region of interest" description="Disordered" evidence="1">
    <location>
        <begin position="259"/>
        <end position="293"/>
    </location>
</feature>
<proteinExistence type="predicted"/>
<comment type="caution">
    <text evidence="2">The sequence shown here is derived from an EMBL/GenBank/DDBJ whole genome shotgun (WGS) entry which is preliminary data.</text>
</comment>
<accession>A0ABQ9YDD5</accession>
<reference evidence="2 3" key="1">
    <citation type="journal article" date="2022" name="bioRxiv">
        <title>Genomics of Preaxostyla Flagellates Illuminates Evolutionary Transitions and the Path Towards Mitochondrial Loss.</title>
        <authorList>
            <person name="Novak L.V.F."/>
            <person name="Treitli S.C."/>
            <person name="Pyrih J."/>
            <person name="Halakuc P."/>
            <person name="Pipaliya S.V."/>
            <person name="Vacek V."/>
            <person name="Brzon O."/>
            <person name="Soukal P."/>
            <person name="Eme L."/>
            <person name="Dacks J.B."/>
            <person name="Karnkowska A."/>
            <person name="Elias M."/>
            <person name="Hampl V."/>
        </authorList>
    </citation>
    <scope>NUCLEOTIDE SEQUENCE [LARGE SCALE GENOMIC DNA]</scope>
    <source>
        <strain evidence="2">NAU3</strain>
        <tissue evidence="2">Gut</tissue>
    </source>
</reference>
<feature type="compositionally biased region" description="Polar residues" evidence="1">
    <location>
        <begin position="54"/>
        <end position="64"/>
    </location>
</feature>